<proteinExistence type="predicted"/>
<evidence type="ECO:0000313" key="2">
    <source>
        <dbReference type="Proteomes" id="UP001638806"/>
    </source>
</evidence>
<dbReference type="EMBL" id="JBGNUJ010000004">
    <property type="protein sequence ID" value="KAL3959855.1"/>
    <property type="molecule type" value="Genomic_DNA"/>
</dbReference>
<protein>
    <submittedName>
        <fullName evidence="1">Uncharacterized protein</fullName>
    </submittedName>
</protein>
<name>A0ACC4DWZ4_PURLI</name>
<accession>A0ACC4DWZ4</accession>
<gene>
    <name evidence="1" type="ORF">ACCO45_004972</name>
</gene>
<reference evidence="1" key="1">
    <citation type="submission" date="2024-12" db="EMBL/GenBank/DDBJ databases">
        <title>Comparative genomics and development of molecular markers within Purpureocillium lilacinum and among Purpureocillium species.</title>
        <authorList>
            <person name="Yeh Z.-Y."/>
            <person name="Ni N.-T."/>
            <person name="Lo P.-H."/>
            <person name="Mushyakhwo K."/>
            <person name="Lin C.-F."/>
            <person name="Nai Y.-S."/>
        </authorList>
    </citation>
    <scope>NUCLEOTIDE SEQUENCE</scope>
    <source>
        <strain evidence="1">NCHU-NPUST-175</strain>
    </source>
</reference>
<evidence type="ECO:0000313" key="1">
    <source>
        <dbReference type="EMBL" id="KAL3959855.1"/>
    </source>
</evidence>
<comment type="caution">
    <text evidence="1">The sequence shown here is derived from an EMBL/GenBank/DDBJ whole genome shotgun (WGS) entry which is preliminary data.</text>
</comment>
<sequence length="589" mass="66103">MPVAVPIPRQDVGHKQAKQSDLAQLVMHSSLASSSPPTVSPTTSEPDHSLAVLPPSAVAYGSPTPGYASSATSAPIPVPAMAQAMRIMKDLTDTPQSQSVTSTAPSSPRMPPQRQNSGSQTPERRHAAGIKVSAKAKLAPEPDFLDPPVRAAKILLNGFPAPTEELSSATSEPTALTLDSPGLEQDTDQSAKFFDPKNAKASALRDQVAMETLDELLDYLLNQGHIVERIREREPKLGILFIESICRDQHLLEANMRLKLSGPDYRDKDPLKSLEDFKARVAAYASAYVPLGDYEEDHDLQYIQMVDVGRKLVQHRLKGFLSGGISTYLSSFNLAPRQIWITRHGQSVDNELGKLGGNSPLTERGHCYGLALYRFITQKRKEWLMEQKSKMAQATFPPQPGDNTPPYPDMNRDLDEKNFCVWTSMLQRSVETAEYFDADDDYDVKNWEMLNELNSGQFEGMTYQEIARKYPEEFHRRSQDKLNYIYPGVGGEGYLQVISRLRDMVREIERITDHVLIIGHRSVCRVLMAYFMDLTREDITDMDVPLGMLYSIEPKPYGIAFHAYKYDEARSWFEELPNYKPQKATRGSV</sequence>
<dbReference type="Proteomes" id="UP001638806">
    <property type="component" value="Unassembled WGS sequence"/>
</dbReference>
<keyword evidence="2" id="KW-1185">Reference proteome</keyword>
<organism evidence="1 2">
    <name type="scientific">Purpureocillium lilacinum</name>
    <name type="common">Paecilomyces lilacinus</name>
    <dbReference type="NCBI Taxonomy" id="33203"/>
    <lineage>
        <taxon>Eukaryota</taxon>
        <taxon>Fungi</taxon>
        <taxon>Dikarya</taxon>
        <taxon>Ascomycota</taxon>
        <taxon>Pezizomycotina</taxon>
        <taxon>Sordariomycetes</taxon>
        <taxon>Hypocreomycetidae</taxon>
        <taxon>Hypocreales</taxon>
        <taxon>Ophiocordycipitaceae</taxon>
        <taxon>Purpureocillium</taxon>
    </lineage>
</organism>